<dbReference type="RefSeq" id="WP_198874563.1">
    <property type="nucleotide sequence ID" value="NZ_JAEKMH010000001.1"/>
</dbReference>
<evidence type="ECO:0000259" key="1">
    <source>
        <dbReference type="Pfam" id="PF08818"/>
    </source>
</evidence>
<evidence type="ECO:0000313" key="3">
    <source>
        <dbReference type="Proteomes" id="UP000602124"/>
    </source>
</evidence>
<dbReference type="Proteomes" id="UP000602124">
    <property type="component" value="Unassembled WGS sequence"/>
</dbReference>
<dbReference type="EMBL" id="JAEKMH010000001">
    <property type="protein sequence ID" value="MBJ3783321.1"/>
    <property type="molecule type" value="Genomic_DNA"/>
</dbReference>
<sequence>MTFSKNSAADLATGATPTQLIDQRIADLPDWRGKKLAELRKLIHEALPDVEEEWKWGKPVWSHNGILCTGEVYKAAVKTTFPKGASLDDPDHLFNSSLEGGVRRAIDFFEGEAIDGPAFKDLIKAGAAANGQAATSKGKKK</sequence>
<proteinExistence type="predicted"/>
<gene>
    <name evidence="2" type="ORF">JEQ47_01195</name>
</gene>
<evidence type="ECO:0000313" key="2">
    <source>
        <dbReference type="EMBL" id="MBJ3783321.1"/>
    </source>
</evidence>
<dbReference type="Pfam" id="PF08818">
    <property type="entry name" value="DUF1801"/>
    <property type="match status" value="1"/>
</dbReference>
<protein>
    <submittedName>
        <fullName evidence="2">DUF1801 domain-containing protein</fullName>
    </submittedName>
</protein>
<dbReference type="SUPFAM" id="SSF159888">
    <property type="entry name" value="YdhG-like"/>
    <property type="match status" value="1"/>
</dbReference>
<comment type="caution">
    <text evidence="2">The sequence shown here is derived from an EMBL/GenBank/DDBJ whole genome shotgun (WGS) entry which is preliminary data.</text>
</comment>
<name>A0A934IQH5_9HYPH</name>
<organism evidence="2 3">
    <name type="scientific">Devosia sediminis</name>
    <dbReference type="NCBI Taxonomy" id="2798801"/>
    <lineage>
        <taxon>Bacteria</taxon>
        <taxon>Pseudomonadati</taxon>
        <taxon>Pseudomonadota</taxon>
        <taxon>Alphaproteobacteria</taxon>
        <taxon>Hyphomicrobiales</taxon>
        <taxon>Devosiaceae</taxon>
        <taxon>Devosia</taxon>
    </lineage>
</organism>
<accession>A0A934IQH5</accession>
<feature type="domain" description="YdhG-like" evidence="1">
    <location>
        <begin position="34"/>
        <end position="125"/>
    </location>
</feature>
<dbReference type="Gene3D" id="3.90.1150.200">
    <property type="match status" value="1"/>
</dbReference>
<dbReference type="InterPro" id="IPR014922">
    <property type="entry name" value="YdhG-like"/>
</dbReference>
<reference evidence="2" key="1">
    <citation type="submission" date="2020-12" db="EMBL/GenBank/DDBJ databases">
        <title>Devosia sp. MSA67 isolated from Mo River.</title>
        <authorList>
            <person name="Ma F."/>
            <person name="Zi Z."/>
        </authorList>
    </citation>
    <scope>NUCLEOTIDE SEQUENCE</scope>
    <source>
        <strain evidence="2">MSA67</strain>
    </source>
</reference>
<keyword evidence="3" id="KW-1185">Reference proteome</keyword>
<dbReference type="AlphaFoldDB" id="A0A934IQH5"/>